<sequence length="234" mass="28114">MILTAKSKQIIKDNILQEFYMEAIEFLEDEHKLVLDYYNIKQKALLEILKRNYHYFDKQHRTSQYLCVFQTILMIYFGQFYKKSFFYKELEINMNNIIVHKNKESQSWLQEKINLKKDLILKENTDSFIEDIKNSYFYISTRQSTLEKELDKIIFQDPLCRFKEPLKEKKLFINSAIENIQSSSINKGTITYLCVIAQYIDNLGCFQDILRPKWYGKLDFPDLIPWQFGITLGN</sequence>
<evidence type="ECO:0000313" key="1">
    <source>
        <dbReference type="EMBL" id="QIF92886.1"/>
    </source>
</evidence>
<dbReference type="EMBL" id="CP047344">
    <property type="protein sequence ID" value="QIF92886.1"/>
    <property type="molecule type" value="Genomic_DNA"/>
</dbReference>
<dbReference type="AlphaFoldDB" id="A0A6G6SGM2"/>
<gene>
    <name evidence="1" type="ORF">GTH24_02835</name>
</gene>
<evidence type="ECO:0000313" key="2">
    <source>
        <dbReference type="Proteomes" id="UP000503287"/>
    </source>
</evidence>
<organism evidence="1 2">
    <name type="scientific">Proteus vulgaris</name>
    <dbReference type="NCBI Taxonomy" id="585"/>
    <lineage>
        <taxon>Bacteria</taxon>
        <taxon>Pseudomonadati</taxon>
        <taxon>Pseudomonadota</taxon>
        <taxon>Gammaproteobacteria</taxon>
        <taxon>Enterobacterales</taxon>
        <taxon>Morganellaceae</taxon>
        <taxon>Proteus</taxon>
    </lineage>
</organism>
<protein>
    <submittedName>
        <fullName evidence="1">Uncharacterized protein</fullName>
    </submittedName>
</protein>
<keyword evidence="2" id="KW-1185">Reference proteome</keyword>
<accession>A0A6G6SGM2</accession>
<name>A0A6G6SGM2_PROVU</name>
<dbReference type="Proteomes" id="UP000503287">
    <property type="component" value="Chromosome"/>
</dbReference>
<reference evidence="1 2" key="1">
    <citation type="submission" date="2020-01" db="EMBL/GenBank/DDBJ databases">
        <title>The genomic epidemiology of tigecycline resistance gene tet(X) variants in a swine farm in China.</title>
        <authorList>
            <person name="Peng K."/>
            <person name="Li R."/>
        </authorList>
    </citation>
    <scope>NUCLEOTIDE SEQUENCE [LARGE SCALE GENOMIC DNA]</scope>
    <source>
        <strain evidence="1 2">ZN3</strain>
    </source>
</reference>
<proteinExistence type="predicted"/>